<dbReference type="Proteomes" id="UP000031627">
    <property type="component" value="Chromosome"/>
</dbReference>
<accession>A0A090APX8</accession>
<dbReference type="HOGENOM" id="CLU_049421_1_1_6"/>
<comment type="similarity">
    <text evidence="9">Belongs to the LpxL/LpxM/LpxP family.</text>
</comment>
<comment type="catalytic activity">
    <reaction evidence="9">
        <text>an alpha-Kdo-(2-&gt;4)-alpha-Kdo-(2-&gt;6)-lipid IVA + a fatty acyl-[ACP] = an alpha-Kdo-(2-&gt;4)-alpha-Kdo-(2-&gt;6)-(acyl)-lipid IVA + holo-[ACP]</text>
        <dbReference type="Rhea" id="RHEA:69396"/>
        <dbReference type="Rhea" id="RHEA-COMP:9685"/>
        <dbReference type="Rhea" id="RHEA-COMP:14125"/>
        <dbReference type="ChEBI" id="CHEBI:64479"/>
        <dbReference type="ChEBI" id="CHEBI:138651"/>
        <dbReference type="ChEBI" id="CHEBI:176429"/>
        <dbReference type="ChEBI" id="CHEBI:176430"/>
        <dbReference type="EC" id="2.3.1.241"/>
    </reaction>
</comment>
<keyword evidence="11" id="KW-1185">Reference proteome</keyword>
<dbReference type="EC" id="2.3.1.241" evidence="9"/>
<feature type="transmembrane region" description="Helical" evidence="9">
    <location>
        <begin position="17"/>
        <end position="40"/>
    </location>
</feature>
<evidence type="ECO:0000256" key="5">
    <source>
        <dbReference type="ARBA" id="ARBA00022985"/>
    </source>
</evidence>
<comment type="subcellular location">
    <subcellularLocation>
        <location evidence="9">Cell inner membrane</location>
        <topology evidence="9">Single-pass membrane protein</topology>
    </subcellularLocation>
</comment>
<dbReference type="PIRSF" id="PIRSF026649">
    <property type="entry name" value="MsbB"/>
    <property type="match status" value="1"/>
</dbReference>
<dbReference type="PANTHER" id="PTHR30606:SF9">
    <property type="entry name" value="LIPID A BIOSYNTHESIS LAUROYLTRANSFERASE"/>
    <property type="match status" value="1"/>
</dbReference>
<reference evidence="10 11" key="2">
    <citation type="journal article" date="2014" name="Curr. Biol.">
        <title>Symbiont-Supplemented Maternal Investment Underpinning Host's Ecological Adaptation.</title>
        <authorList>
            <person name="Kaiwa N."/>
            <person name="Hosokawa T."/>
            <person name="Nikoh N."/>
            <person name="Tanahashi M."/>
            <person name="Moriyama M."/>
            <person name="Meng X.Y."/>
            <person name="Maeda T."/>
            <person name="Yamaguchi K."/>
            <person name="Shigenobu S."/>
            <person name="Ito M."/>
            <person name="Fukatsu T."/>
        </authorList>
    </citation>
    <scope>NUCLEOTIDE SEQUENCE [LARGE SCALE GENOMIC DNA]</scope>
    <source>
        <strain evidence="10 11">UwTKB</strain>
    </source>
</reference>
<protein>
    <recommendedName>
        <fullName evidence="9">Lipid A biosynthesis acyltransferase</fullName>
        <ecNumber evidence="9">2.3.1.241</ecNumber>
    </recommendedName>
    <alternativeName>
        <fullName evidence="9">Kdo(2)-lipid IV(A) acyltransferase</fullName>
    </alternativeName>
</protein>
<keyword evidence="8 9" id="KW-0012">Acyltransferase</keyword>
<dbReference type="NCBIfam" id="NF005340">
    <property type="entry name" value="PRK06860.1"/>
    <property type="match status" value="1"/>
</dbReference>
<keyword evidence="5 9" id="KW-0448">Lipopolysaccharide biosynthesis</keyword>
<name>A0A090APX8_9ENTR</name>
<proteinExistence type="inferred from homology"/>
<evidence type="ECO:0000256" key="7">
    <source>
        <dbReference type="ARBA" id="ARBA00023136"/>
    </source>
</evidence>
<evidence type="ECO:0000313" key="11">
    <source>
        <dbReference type="Proteomes" id="UP000031627"/>
    </source>
</evidence>
<evidence type="ECO:0000256" key="2">
    <source>
        <dbReference type="ARBA" id="ARBA00022519"/>
    </source>
</evidence>
<comment type="function">
    <text evidence="9">Catalyzes the transfer of an acyl chain from an acyl-[acyl-carrier-protein] (ACP) to a Kdo(2)-lipid IV(A) to form a Kdo(2)-(acyl)-lipid IV(A).</text>
</comment>
<gene>
    <name evidence="9 10" type="primary">lpxL</name>
    <name evidence="10" type="ORF">TGUWTKB_0880</name>
</gene>
<dbReference type="Pfam" id="PF03279">
    <property type="entry name" value="Lip_A_acyltrans"/>
    <property type="match status" value="1"/>
</dbReference>
<keyword evidence="1 9" id="KW-1003">Cell membrane</keyword>
<dbReference type="GO" id="GO:0009245">
    <property type="term" value="P:lipid A biosynthetic process"/>
    <property type="evidence" value="ECO:0007669"/>
    <property type="project" value="InterPro"/>
</dbReference>
<organism evidence="10 11">
    <name type="scientific">Candidatus Tachikawaea gelatinosa</name>
    <dbReference type="NCBI Taxonomy" id="1410383"/>
    <lineage>
        <taxon>Bacteria</taxon>
        <taxon>Pseudomonadati</taxon>
        <taxon>Pseudomonadota</taxon>
        <taxon>Gammaproteobacteria</taxon>
        <taxon>Enterobacterales</taxon>
        <taxon>Enterobacteriaceae</taxon>
        <taxon>Candidatus Tachikawaea</taxon>
    </lineage>
</organism>
<dbReference type="UniPathway" id="UPA00030"/>
<dbReference type="GO" id="GO:0008913">
    <property type="term" value="F:Kdo2-lipid IVA acyltransferase activity"/>
    <property type="evidence" value="ECO:0007669"/>
    <property type="project" value="UniProtKB-EC"/>
</dbReference>
<dbReference type="CDD" id="cd07984">
    <property type="entry name" value="LPLAT_LABLAT-like"/>
    <property type="match status" value="1"/>
</dbReference>
<dbReference type="UniPathway" id="UPA00360">
    <property type="reaction ID" value="UER00485"/>
</dbReference>
<evidence type="ECO:0000256" key="6">
    <source>
        <dbReference type="ARBA" id="ARBA00022989"/>
    </source>
</evidence>
<keyword evidence="3 9" id="KW-0808">Transferase</keyword>
<feature type="short sequence motif" description="HXXXXD motif" evidence="9">
    <location>
        <begin position="131"/>
        <end position="136"/>
    </location>
</feature>
<dbReference type="InterPro" id="IPR011920">
    <property type="entry name" value="Lipid_A_LpxL_LpxP"/>
</dbReference>
<keyword evidence="6 9" id="KW-1133">Transmembrane helix</keyword>
<dbReference type="STRING" id="1410383.TGUWTKB_0880"/>
<keyword evidence="7 9" id="KW-0472">Membrane</keyword>
<dbReference type="EMBL" id="AP014521">
    <property type="protein sequence ID" value="BAP58347.1"/>
    <property type="molecule type" value="Genomic_DNA"/>
</dbReference>
<reference evidence="11" key="1">
    <citation type="submission" date="2013-11" db="EMBL/GenBank/DDBJ databases">
        <title>Symbiont-containing voluminous jelly as an extraordinary maternal gift for overwintering insect nymphs.</title>
        <authorList>
            <person name="Kaiwa N."/>
            <person name="Hosokawa T."/>
            <person name="Nikoh N."/>
            <person name="Meng X.Y."/>
            <person name="Tanahashi M."/>
            <person name="Moriyama M."/>
            <person name="Maeda T."/>
            <person name="Yamaguchi K."/>
            <person name="Shigenobu S."/>
            <person name="Ito M."/>
            <person name="Fukatsu T."/>
        </authorList>
    </citation>
    <scope>NUCLEOTIDE SEQUENCE [LARGE SCALE GENOMIC DNA]</scope>
    <source>
        <strain evidence="11">UwTKB</strain>
    </source>
</reference>
<comment type="pathway">
    <text evidence="9">Glycolipid biosynthesis; KDO(2)-lipid A biosynthesis; KDO(2)-lipid A from CMP-3-deoxy-D-manno-octulosonate and lipid IV(A): step 3/4.</text>
</comment>
<dbReference type="GO" id="GO:0036104">
    <property type="term" value="P:Kdo2-lipid A biosynthetic process"/>
    <property type="evidence" value="ECO:0007669"/>
    <property type="project" value="UniProtKB-UniRule"/>
</dbReference>
<sequence length="310" mass="36924">MKNTPKFKYYFLHPKYWVLWLIIIFFYLLVLFPYSFLYFFGKKIGRIAIYFMRERVSIVRKNLELCFPTLSMKERENMLIKNFESVGLGCIETSIAWFWPDWRIRKYFKIFGYEHIKKALKKKGILIIGIHFLNLELGARCFSLKKKGIGVYRPNDNPLIDWIQYWGRLRSSKKMLDRKNLKGMIKSLRDGEILWYAADQDYGIKSSVFVPFFKIKKTATTAGTYSLIKLSKPAVIPFLPKRLSDGSGYELIFMPDISNKISIENKIDIVTYINKIIEKTILLAPEQYMWLHRRFKTRPKNEQSIYNYTI</sequence>
<dbReference type="GO" id="GO:0009103">
    <property type="term" value="P:lipopolysaccharide biosynthetic process"/>
    <property type="evidence" value="ECO:0007669"/>
    <property type="project" value="UniProtKB-UniRule"/>
</dbReference>
<dbReference type="KEGG" id="sbw:TGUWTKB_0880"/>
<evidence type="ECO:0000256" key="8">
    <source>
        <dbReference type="ARBA" id="ARBA00023315"/>
    </source>
</evidence>
<evidence type="ECO:0000256" key="4">
    <source>
        <dbReference type="ARBA" id="ARBA00022692"/>
    </source>
</evidence>
<evidence type="ECO:0000256" key="3">
    <source>
        <dbReference type="ARBA" id="ARBA00022679"/>
    </source>
</evidence>
<dbReference type="NCBIfam" id="TIGR02207">
    <property type="entry name" value="lipid_A_htrB"/>
    <property type="match status" value="1"/>
</dbReference>
<evidence type="ECO:0000256" key="1">
    <source>
        <dbReference type="ARBA" id="ARBA00022475"/>
    </source>
</evidence>
<comment type="pathway">
    <text evidence="9">Bacterial outer membrane biogenesis; lipopolysaccharide biosynthesis.</text>
</comment>
<evidence type="ECO:0000256" key="9">
    <source>
        <dbReference type="HAMAP-Rule" id="MF_01942"/>
    </source>
</evidence>
<keyword evidence="2 9" id="KW-0997">Cell inner membrane</keyword>
<keyword evidence="4 9" id="KW-0812">Transmembrane</keyword>
<dbReference type="PANTHER" id="PTHR30606">
    <property type="entry name" value="LIPID A BIOSYNTHESIS LAUROYL ACYLTRANSFERASE"/>
    <property type="match status" value="1"/>
</dbReference>
<dbReference type="RefSeq" id="WP_041062409.1">
    <property type="nucleotide sequence ID" value="NZ_AP014521.1"/>
</dbReference>
<dbReference type="OrthoDB" id="9803456at2"/>
<dbReference type="HAMAP" id="MF_01942">
    <property type="entry name" value="Lipid_A_LpxL_LpxP"/>
    <property type="match status" value="1"/>
</dbReference>
<dbReference type="GO" id="GO:0005886">
    <property type="term" value="C:plasma membrane"/>
    <property type="evidence" value="ECO:0007669"/>
    <property type="project" value="UniProtKB-SubCell"/>
</dbReference>
<dbReference type="AlphaFoldDB" id="A0A090APX8"/>
<evidence type="ECO:0000313" key="10">
    <source>
        <dbReference type="EMBL" id="BAP58347.1"/>
    </source>
</evidence>
<dbReference type="InterPro" id="IPR004960">
    <property type="entry name" value="LipA_acyltrans"/>
</dbReference>